<dbReference type="AlphaFoldDB" id="A0A409YHQ8"/>
<comment type="caution">
    <text evidence="2">The sequence shown here is derived from an EMBL/GenBank/DDBJ whole genome shotgun (WGS) entry which is preliminary data.</text>
</comment>
<evidence type="ECO:0000313" key="3">
    <source>
        <dbReference type="Proteomes" id="UP000284842"/>
    </source>
</evidence>
<dbReference type="GO" id="GO:0000772">
    <property type="term" value="F:mating pheromone activity"/>
    <property type="evidence" value="ECO:0007669"/>
    <property type="project" value="InterPro"/>
</dbReference>
<dbReference type="Pfam" id="PF08015">
    <property type="entry name" value="Pheromone"/>
    <property type="match status" value="1"/>
</dbReference>
<dbReference type="EMBL" id="NHTK01001166">
    <property type="protein sequence ID" value="PPR02538.1"/>
    <property type="molecule type" value="Genomic_DNA"/>
</dbReference>
<name>A0A409YHQ8_9AGAR</name>
<protein>
    <submittedName>
        <fullName evidence="2">Uncharacterized protein</fullName>
    </submittedName>
</protein>
<evidence type="ECO:0000256" key="1">
    <source>
        <dbReference type="SAM" id="MobiDB-lite"/>
    </source>
</evidence>
<evidence type="ECO:0000313" key="2">
    <source>
        <dbReference type="EMBL" id="PPR02538.1"/>
    </source>
</evidence>
<proteinExistence type="predicted"/>
<gene>
    <name evidence="2" type="ORF">CVT24_001965</name>
</gene>
<feature type="region of interest" description="Disordered" evidence="1">
    <location>
        <begin position="41"/>
        <end position="72"/>
    </location>
</feature>
<organism evidence="2 3">
    <name type="scientific">Panaeolus cyanescens</name>
    <dbReference type="NCBI Taxonomy" id="181874"/>
    <lineage>
        <taxon>Eukaryota</taxon>
        <taxon>Fungi</taxon>
        <taxon>Dikarya</taxon>
        <taxon>Basidiomycota</taxon>
        <taxon>Agaricomycotina</taxon>
        <taxon>Agaricomycetes</taxon>
        <taxon>Agaricomycetidae</taxon>
        <taxon>Agaricales</taxon>
        <taxon>Agaricineae</taxon>
        <taxon>Galeropsidaceae</taxon>
        <taxon>Panaeolus</taxon>
    </lineage>
</organism>
<feature type="compositionally biased region" description="Low complexity" evidence="1">
    <location>
        <begin position="43"/>
        <end position="56"/>
    </location>
</feature>
<dbReference type="GO" id="GO:0016020">
    <property type="term" value="C:membrane"/>
    <property type="evidence" value="ECO:0007669"/>
    <property type="project" value="InterPro"/>
</dbReference>
<dbReference type="InterPro" id="IPR012597">
    <property type="entry name" value="Pheromone"/>
</dbReference>
<reference evidence="2 3" key="1">
    <citation type="journal article" date="2018" name="Evol. Lett.">
        <title>Horizontal gene cluster transfer increased hallucinogenic mushroom diversity.</title>
        <authorList>
            <person name="Reynolds H.T."/>
            <person name="Vijayakumar V."/>
            <person name="Gluck-Thaler E."/>
            <person name="Korotkin H.B."/>
            <person name="Matheny P.B."/>
            <person name="Slot J.C."/>
        </authorList>
    </citation>
    <scope>NUCLEOTIDE SEQUENCE [LARGE SCALE GENOMIC DNA]</scope>
    <source>
        <strain evidence="2 3">2629</strain>
    </source>
</reference>
<accession>A0A409YHQ8</accession>
<keyword evidence="3" id="KW-1185">Reference proteome</keyword>
<dbReference type="InParanoid" id="A0A409YHQ8"/>
<dbReference type="Proteomes" id="UP000284842">
    <property type="component" value="Unassembled WGS sequence"/>
</dbReference>
<sequence>MQLIEFGGPTSVSAPSLMTSSDNFVTLDNFEADFDSMVVSRDSPSLDPISTSPSSSQANYSLQSPLVDEERSTSDLQTSVTFCVIA</sequence>